<dbReference type="EMBL" id="JAKLMC020000042">
    <property type="protein sequence ID" value="KAK5948849.1"/>
    <property type="molecule type" value="Genomic_DNA"/>
</dbReference>
<organism evidence="2 3">
    <name type="scientific">Knufia fluminis</name>
    <dbReference type="NCBI Taxonomy" id="191047"/>
    <lineage>
        <taxon>Eukaryota</taxon>
        <taxon>Fungi</taxon>
        <taxon>Dikarya</taxon>
        <taxon>Ascomycota</taxon>
        <taxon>Pezizomycotina</taxon>
        <taxon>Eurotiomycetes</taxon>
        <taxon>Chaetothyriomycetidae</taxon>
        <taxon>Chaetothyriales</taxon>
        <taxon>Trichomeriaceae</taxon>
        <taxon>Knufia</taxon>
    </lineage>
</organism>
<evidence type="ECO:0000313" key="2">
    <source>
        <dbReference type="EMBL" id="KAK5948849.1"/>
    </source>
</evidence>
<comment type="caution">
    <text evidence="2">The sequence shown here is derived from an EMBL/GenBank/DDBJ whole genome shotgun (WGS) entry which is preliminary data.</text>
</comment>
<reference evidence="2 3" key="1">
    <citation type="submission" date="2022-12" db="EMBL/GenBank/DDBJ databases">
        <title>Genomic features and morphological characterization of a novel Knufia sp. strain isolated from spacecraft assembly facility.</title>
        <authorList>
            <person name="Teixeira M."/>
            <person name="Chander A.M."/>
            <person name="Stajich J.E."/>
            <person name="Venkateswaran K."/>
        </authorList>
    </citation>
    <scope>NUCLEOTIDE SEQUENCE [LARGE SCALE GENOMIC DNA]</scope>
    <source>
        <strain evidence="2 3">FJI-L2-BK-P2</strain>
    </source>
</reference>
<feature type="region of interest" description="Disordered" evidence="1">
    <location>
        <begin position="102"/>
        <end position="140"/>
    </location>
</feature>
<evidence type="ECO:0008006" key="4">
    <source>
        <dbReference type="Google" id="ProtNLM"/>
    </source>
</evidence>
<gene>
    <name evidence="2" type="ORF">OHC33_010100</name>
</gene>
<dbReference type="Proteomes" id="UP001316803">
    <property type="component" value="Unassembled WGS sequence"/>
</dbReference>
<accession>A0AAN8E8J3</accession>
<feature type="compositionally biased region" description="Low complexity" evidence="1">
    <location>
        <begin position="126"/>
        <end position="140"/>
    </location>
</feature>
<feature type="region of interest" description="Disordered" evidence="1">
    <location>
        <begin position="649"/>
        <end position="693"/>
    </location>
</feature>
<feature type="region of interest" description="Disordered" evidence="1">
    <location>
        <begin position="256"/>
        <end position="352"/>
    </location>
</feature>
<proteinExistence type="predicted"/>
<name>A0AAN8E8J3_9EURO</name>
<feature type="compositionally biased region" description="Low complexity" evidence="1">
    <location>
        <begin position="305"/>
        <end position="330"/>
    </location>
</feature>
<keyword evidence="3" id="KW-1185">Reference proteome</keyword>
<feature type="compositionally biased region" description="Basic residues" evidence="1">
    <location>
        <begin position="331"/>
        <end position="343"/>
    </location>
</feature>
<feature type="compositionally biased region" description="Polar residues" evidence="1">
    <location>
        <begin position="102"/>
        <end position="120"/>
    </location>
</feature>
<sequence>METSLSEDYFFDFDRFDSEFNPVTGTLGNDIIHDGLFGHDRFVPVQGRTMSKAEPVPPTCQDSVQTRSLAIPTSAGPTQPPTLGSGPDEVIAWTNAQLDTLQHNQSQKTAPEESVTSPTRSVLRPAPASGHSAATSSSASSGCAKKRCRINVECIHSMDAAPASRRSHLTAPASEASDSFPGIEDQVTDCERQSIHFYSQGLGSPSIDDKVIFWLRALRLDATADSSRLPKQPPSPLTTPHSAVSLANEEYNYGIDGQAGSPMADQLNHGPGKSYHPGSNSFSPKYLSGPAPTLIDLPPPPSDPATPDVSVHGGSVSSWASVSSSFSMTSWRKRPRQGRKRHSSTCAIKDGHSGCVQPSANLDNERADRISRLAGLERVIPRNATVRWPSQAVPQSSTRELSDEELKQRYGMQLTSRLQHNGSGPEARWADISVDDEDDWAPETITWADGSTLAIDPVVATPSQRKNITLMDRNAPVTAHSRTKGPPAQDHRLYHCTQCIKPARFSTFYAWTRHEQTAHFPETIWTCRAFKEAFDSHDLCLICTKPTNDTICTHGFDKCWARPIDDRVFTRRECFTQHMKGYHHIDGPAALSLSRNREHMESLAPEIVQAYDLTCYFCRTPFSDIKERWYHIERHFQQGYTMADWQQTLPGESSDAKRQRRSQAQGSQAELGDITEPLNHKSSPHPLEQENAVDMDSADQLEIENIMLKGRILMLEAKLASQA</sequence>
<dbReference type="AlphaFoldDB" id="A0AAN8E8J3"/>
<evidence type="ECO:0000256" key="1">
    <source>
        <dbReference type="SAM" id="MobiDB-lite"/>
    </source>
</evidence>
<evidence type="ECO:0000313" key="3">
    <source>
        <dbReference type="Proteomes" id="UP001316803"/>
    </source>
</evidence>
<protein>
    <recommendedName>
        <fullName evidence="4">C2H2-type domain-containing protein</fullName>
    </recommendedName>
</protein>
<feature type="region of interest" description="Disordered" evidence="1">
    <location>
        <begin position="161"/>
        <end position="182"/>
    </location>
</feature>